<protein>
    <submittedName>
        <fullName evidence="2">Uncharacterized protein</fullName>
    </submittedName>
</protein>
<gene>
    <name evidence="2" type="ORF">MHSWG343_03650</name>
</gene>
<accession>A0A478FSD1</accession>
<reference evidence="2 3" key="1">
    <citation type="submission" date="2019-01" db="EMBL/GenBank/DDBJ databases">
        <title>Draft genome sequences of Candidatus Mycoplasma haemohominis SWG34-3 identified from a patient with pyrexia, anemia and liver dysfunction.</title>
        <authorList>
            <person name="Sekizuka T."/>
            <person name="Hattori N."/>
            <person name="Katano H."/>
            <person name="Takuma T."/>
            <person name="Ito T."/>
            <person name="Arai N."/>
            <person name="Yanai R."/>
            <person name="Ishii S."/>
            <person name="Miura Y."/>
            <person name="Tokunaga T."/>
            <person name="Watanabe H."/>
            <person name="Nomura N."/>
            <person name="Eguchi J."/>
            <person name="Arai T."/>
            <person name="Hasegawa H."/>
            <person name="Nakamaki T."/>
            <person name="Wakita T."/>
            <person name="Niki Y."/>
            <person name="Kuroda M."/>
        </authorList>
    </citation>
    <scope>NUCLEOTIDE SEQUENCE [LARGE SCALE GENOMIC DNA]</scope>
    <source>
        <strain evidence="2">SWG34-3</strain>
    </source>
</reference>
<dbReference type="Proteomes" id="UP000324831">
    <property type="component" value="Unassembled WGS sequence"/>
</dbReference>
<feature type="compositionally biased region" description="Low complexity" evidence="1">
    <location>
        <begin position="68"/>
        <end position="79"/>
    </location>
</feature>
<sequence>MNYRELLVLGTTTLLTAGGASITLSNSYPYLQYIEVYFYDKDGNNNEKIQLAIDDLSQSHKVKFWENTSTPAKASTSSSEGEKGTWKPFEKNNTKHNTLYEIAKKFLLVQHGLNVIRSLSWDASKFNSNFSFATCTKPQTCSSSCICCYSDNQSTNQDCCCTQNNCQFETLKQTQTNFSYLIKNIYSAQKNIYLSPVQAHIKLEENSFSELSNTTNETSSSAEYKSFTGTLIYGFIDYSYKPVEYKEEITQLIKESSGTSATNNNDLNKKQYFANIPNKFKFTYKKQSNSPKEDSKEPEDHINKILKTIEQKQVRIEKTKWLKENQDKPLENCCLCDTSTTTNKSNFLDCLIKRNYVFAEEKDNGLEQIASKIKDSKTCPNKTK</sequence>
<proteinExistence type="predicted"/>
<organism evidence="2 3">
    <name type="scientific">Candidatus Mycoplasma haematohominis</name>
    <dbReference type="NCBI Taxonomy" id="1494318"/>
    <lineage>
        <taxon>Bacteria</taxon>
        <taxon>Bacillati</taxon>
        <taxon>Mycoplasmatota</taxon>
        <taxon>Mollicutes</taxon>
        <taxon>Mycoplasmataceae</taxon>
        <taxon>Mycoplasma</taxon>
    </lineage>
</organism>
<feature type="region of interest" description="Disordered" evidence="1">
    <location>
        <begin position="68"/>
        <end position="90"/>
    </location>
</feature>
<dbReference type="EMBL" id="BIMN01000001">
    <property type="protein sequence ID" value="GCE63369.1"/>
    <property type="molecule type" value="Genomic_DNA"/>
</dbReference>
<evidence type="ECO:0000313" key="2">
    <source>
        <dbReference type="EMBL" id="GCE63369.1"/>
    </source>
</evidence>
<dbReference type="AlphaFoldDB" id="A0A478FSD1"/>
<evidence type="ECO:0000256" key="1">
    <source>
        <dbReference type="SAM" id="MobiDB-lite"/>
    </source>
</evidence>
<name>A0A478FSD1_9MOLU</name>
<evidence type="ECO:0000313" key="3">
    <source>
        <dbReference type="Proteomes" id="UP000324831"/>
    </source>
</evidence>
<feature type="compositionally biased region" description="Basic and acidic residues" evidence="1">
    <location>
        <begin position="80"/>
        <end position="90"/>
    </location>
</feature>
<comment type="caution">
    <text evidence="2">The sequence shown here is derived from an EMBL/GenBank/DDBJ whole genome shotgun (WGS) entry which is preliminary data.</text>
</comment>